<dbReference type="EMBL" id="CP055306">
    <property type="protein sequence ID" value="QLB40758.1"/>
    <property type="molecule type" value="Genomic_DNA"/>
</dbReference>
<dbReference type="GO" id="GO:0005886">
    <property type="term" value="C:plasma membrane"/>
    <property type="evidence" value="ECO:0007669"/>
    <property type="project" value="TreeGrafter"/>
</dbReference>
<evidence type="ECO:0000256" key="1">
    <source>
        <dbReference type="SAM" id="Phobius"/>
    </source>
</evidence>
<dbReference type="Pfam" id="PF05656">
    <property type="entry name" value="DUF805"/>
    <property type="match status" value="1"/>
</dbReference>
<proteinExistence type="predicted"/>
<accession>A0A7D5IW20</accession>
<dbReference type="InterPro" id="IPR008523">
    <property type="entry name" value="DUF805"/>
</dbReference>
<feature type="transmembrane region" description="Helical" evidence="1">
    <location>
        <begin position="9"/>
        <end position="33"/>
    </location>
</feature>
<keyword evidence="3" id="KW-1185">Reference proteome</keyword>
<dbReference type="RefSeq" id="WP_176810026.1">
    <property type="nucleotide sequence ID" value="NZ_CP055306.1"/>
</dbReference>
<keyword evidence="1" id="KW-0472">Membrane</keyword>
<reference evidence="2 3" key="1">
    <citation type="submission" date="2020-06" db="EMBL/GenBank/DDBJ databases">
        <title>Mannheimia pernigra sp. nov. isolated from bovine respiratory tract.</title>
        <authorList>
            <person name="Kuhnert P."/>
            <person name="Akarsu-Egger H."/>
        </authorList>
    </citation>
    <scope>NUCLEOTIDE SEQUENCE [LARGE SCALE GENOMIC DNA]</scope>
    <source>
        <strain evidence="2 3">BNO311</strain>
    </source>
</reference>
<keyword evidence="1" id="KW-0812">Transmembrane</keyword>
<protein>
    <submittedName>
        <fullName evidence="2">DUF805 domain-containing protein</fullName>
    </submittedName>
</protein>
<name>A0A7D5IW20_9PAST</name>
<organism evidence="2 3">
    <name type="scientific">Mannheimia pernigra</name>
    <dbReference type="NCBI Taxonomy" id="111844"/>
    <lineage>
        <taxon>Bacteria</taxon>
        <taxon>Pseudomonadati</taxon>
        <taxon>Pseudomonadota</taxon>
        <taxon>Gammaproteobacteria</taxon>
        <taxon>Pasteurellales</taxon>
        <taxon>Pasteurellaceae</taxon>
        <taxon>Mannheimia</taxon>
    </lineage>
</organism>
<feature type="transmembrane region" description="Helical" evidence="1">
    <location>
        <begin position="75"/>
        <end position="92"/>
    </location>
</feature>
<dbReference type="PANTHER" id="PTHR34980">
    <property type="entry name" value="INNER MEMBRANE PROTEIN-RELATED-RELATED"/>
    <property type="match status" value="1"/>
</dbReference>
<feature type="transmembrane region" description="Helical" evidence="1">
    <location>
        <begin position="45"/>
        <end position="63"/>
    </location>
</feature>
<gene>
    <name evidence="2" type="ORF">HV559_07690</name>
</gene>
<evidence type="ECO:0000313" key="3">
    <source>
        <dbReference type="Proteomes" id="UP000509660"/>
    </source>
</evidence>
<dbReference type="AlphaFoldDB" id="A0A7D5IW20"/>
<sequence>MRRSRRNYILYSIVTWIFIAIMMHVALNAISYSDFSSWEEYERQILRRYLLILIVELGIRIYLSVGRLKDMGKAPVWSLAVIVPFVWLYFAFAKGTEGDNQYGKSPKALRAEKKVQEAEQQALTNPTDIDLVLQNMEQFCSPHIGRIESINFRMNEEYERYFYSIPPKKVKKLRQRLEIIAKRLQDNEDSYGYLYAERRFYIGEKLMFSWSHKVKV</sequence>
<dbReference type="Proteomes" id="UP000509660">
    <property type="component" value="Chromosome"/>
</dbReference>
<keyword evidence="1" id="KW-1133">Transmembrane helix</keyword>
<evidence type="ECO:0000313" key="2">
    <source>
        <dbReference type="EMBL" id="QLB40758.1"/>
    </source>
</evidence>